<reference evidence="9" key="1">
    <citation type="submission" date="2019-06" db="EMBL/GenBank/DDBJ databases">
        <title>Alistipes onderdonkii subsp. vulgaris subsp. nov., Alistipes dispar sp. nov. and Alistipes communis sp. nov., isolated from human faeces, and creation of Alistipes onderdonkii subsp. onderdonkii subsp. nov.</title>
        <authorList>
            <person name="Sakamoto M."/>
            <person name="Ikeyama N."/>
            <person name="Ogata Y."/>
            <person name="Suda W."/>
            <person name="Iino T."/>
            <person name="Hattori M."/>
            <person name="Ohkuma M."/>
        </authorList>
    </citation>
    <scope>NUCLEOTIDE SEQUENCE [LARGE SCALE GENOMIC DNA]</scope>
    <source>
        <strain evidence="9">5CBH24</strain>
    </source>
</reference>
<evidence type="ECO:0000256" key="6">
    <source>
        <dbReference type="ARBA" id="ARBA00023180"/>
    </source>
</evidence>
<keyword evidence="2" id="KW-0479">Metal-binding</keyword>
<dbReference type="OrthoDB" id="267579at2"/>
<keyword evidence="1" id="KW-0540">Nuclease</keyword>
<dbReference type="GO" id="GO:0046872">
    <property type="term" value="F:metal ion binding"/>
    <property type="evidence" value="ECO:0007669"/>
    <property type="project" value="UniProtKB-KW"/>
</dbReference>
<evidence type="ECO:0000256" key="1">
    <source>
        <dbReference type="ARBA" id="ARBA00022722"/>
    </source>
</evidence>
<keyword evidence="6" id="KW-0325">Glycoprotein</keyword>
<keyword evidence="5" id="KW-1015">Disulfide bond</keyword>
<evidence type="ECO:0000256" key="3">
    <source>
        <dbReference type="ARBA" id="ARBA00022759"/>
    </source>
</evidence>
<dbReference type="SUPFAM" id="SSF48537">
    <property type="entry name" value="Phospholipase C/P1 nuclease"/>
    <property type="match status" value="1"/>
</dbReference>
<evidence type="ECO:0000256" key="2">
    <source>
        <dbReference type="ARBA" id="ARBA00022723"/>
    </source>
</evidence>
<evidence type="ECO:0000256" key="4">
    <source>
        <dbReference type="ARBA" id="ARBA00022801"/>
    </source>
</evidence>
<dbReference type="PANTHER" id="PTHR33146:SF26">
    <property type="entry name" value="ENDONUCLEASE 4"/>
    <property type="match status" value="1"/>
</dbReference>
<dbReference type="GO" id="GO:0004519">
    <property type="term" value="F:endonuclease activity"/>
    <property type="evidence" value="ECO:0007669"/>
    <property type="project" value="UniProtKB-KW"/>
</dbReference>
<dbReference type="GO" id="GO:0006308">
    <property type="term" value="P:DNA catabolic process"/>
    <property type="evidence" value="ECO:0007669"/>
    <property type="project" value="InterPro"/>
</dbReference>
<dbReference type="GO" id="GO:0003676">
    <property type="term" value="F:nucleic acid binding"/>
    <property type="evidence" value="ECO:0007669"/>
    <property type="project" value="InterPro"/>
</dbReference>
<dbReference type="GO" id="GO:0016788">
    <property type="term" value="F:hydrolase activity, acting on ester bonds"/>
    <property type="evidence" value="ECO:0007669"/>
    <property type="project" value="InterPro"/>
</dbReference>
<organism evidence="8 9">
    <name type="scientific">Alistipes communis</name>
    <dbReference type="NCBI Taxonomy" id="2585118"/>
    <lineage>
        <taxon>Bacteria</taxon>
        <taxon>Pseudomonadati</taxon>
        <taxon>Bacteroidota</taxon>
        <taxon>Bacteroidia</taxon>
        <taxon>Bacteroidales</taxon>
        <taxon>Rikenellaceae</taxon>
        <taxon>Alistipes</taxon>
    </lineage>
</organism>
<name>A0A4Y1WTT7_9BACT</name>
<evidence type="ECO:0000256" key="7">
    <source>
        <dbReference type="SAM" id="SignalP"/>
    </source>
</evidence>
<evidence type="ECO:0000313" key="8">
    <source>
        <dbReference type="EMBL" id="BBL03478.1"/>
    </source>
</evidence>
<dbReference type="AlphaFoldDB" id="A0A4Y1WTT7"/>
<dbReference type="GeneID" id="78341507"/>
<proteinExistence type="predicted"/>
<keyword evidence="4" id="KW-0378">Hydrolase</keyword>
<sequence>MKKPFLLLSLLLTFGLHADCAAWGTVGHRAIAEVAQRHLTPKAKAAIERYTGGTPLAEYAVFMDEVAADPRYKEPFRGWHASIADAECNSPAEVREKYRKGRDGVTGAETLTAALKNYRELDDSVVLTYIKCIVHMVADFHCPAHVRYTDAHNEGKFDVTFFGKPKTLHSVWDSGVIARIHPGWSYEHYADYLDNASKREIRRMTEGSYRQWFEDAARDVRPSIDWVAPGDTLGEEFMAKAAPLAEQQLRKASYRLAAALNRIFGE</sequence>
<dbReference type="KEGG" id="acou:A5CBH24_07910"/>
<dbReference type="EMBL" id="AP019735">
    <property type="protein sequence ID" value="BBL03478.1"/>
    <property type="molecule type" value="Genomic_DNA"/>
</dbReference>
<dbReference type="Proteomes" id="UP000318946">
    <property type="component" value="Chromosome"/>
</dbReference>
<evidence type="ECO:0000256" key="5">
    <source>
        <dbReference type="ARBA" id="ARBA00023157"/>
    </source>
</evidence>
<feature type="chain" id="PRO_5021474983" evidence="7">
    <location>
        <begin position="19"/>
        <end position="266"/>
    </location>
</feature>
<evidence type="ECO:0000313" key="9">
    <source>
        <dbReference type="Proteomes" id="UP000318946"/>
    </source>
</evidence>
<dbReference type="PANTHER" id="PTHR33146">
    <property type="entry name" value="ENDONUCLEASE 4"/>
    <property type="match status" value="1"/>
</dbReference>
<accession>A0A4Y1WTT7</accession>
<protein>
    <submittedName>
        <fullName evidence="8">Endonuclease</fullName>
    </submittedName>
</protein>
<gene>
    <name evidence="8" type="ORF">A5CBH24_07910</name>
</gene>
<keyword evidence="9" id="KW-1185">Reference proteome</keyword>
<dbReference type="RefSeq" id="WP_141412277.1">
    <property type="nucleotide sequence ID" value="NZ_AP019735.1"/>
</dbReference>
<dbReference type="Gene3D" id="1.10.575.10">
    <property type="entry name" value="P1 Nuclease"/>
    <property type="match status" value="1"/>
</dbReference>
<dbReference type="InterPro" id="IPR008947">
    <property type="entry name" value="PLipase_C/P1_nuclease_dom_sf"/>
</dbReference>
<feature type="signal peptide" evidence="7">
    <location>
        <begin position="1"/>
        <end position="18"/>
    </location>
</feature>
<keyword evidence="3 8" id="KW-0255">Endonuclease</keyword>
<dbReference type="Pfam" id="PF02265">
    <property type="entry name" value="S1-P1_nuclease"/>
    <property type="match status" value="1"/>
</dbReference>
<keyword evidence="7" id="KW-0732">Signal</keyword>
<dbReference type="CDD" id="cd11010">
    <property type="entry name" value="S1-P1_nuclease"/>
    <property type="match status" value="1"/>
</dbReference>
<dbReference type="InterPro" id="IPR003154">
    <property type="entry name" value="S1/P1nuclease"/>
</dbReference>